<dbReference type="PANTHER" id="PTHR41677">
    <property type="entry name" value="YALI0B19030P"/>
    <property type="match status" value="1"/>
</dbReference>
<keyword evidence="2" id="KW-1185">Reference proteome</keyword>
<dbReference type="Proteomes" id="UP001172684">
    <property type="component" value="Unassembled WGS sequence"/>
</dbReference>
<proteinExistence type="predicted"/>
<reference evidence="1" key="1">
    <citation type="submission" date="2022-10" db="EMBL/GenBank/DDBJ databases">
        <title>Culturing micro-colonial fungi from biological soil crusts in the Mojave desert and describing Neophaeococcomyces mojavensis, and introducing the new genera and species Taxawa tesnikishii.</title>
        <authorList>
            <person name="Kurbessoian T."/>
            <person name="Stajich J.E."/>
        </authorList>
    </citation>
    <scope>NUCLEOTIDE SEQUENCE</scope>
    <source>
        <strain evidence="1">TK_1</strain>
    </source>
</reference>
<gene>
    <name evidence="1" type="ORF">H2201_007797</name>
</gene>
<organism evidence="1 2">
    <name type="scientific">Coniosporium apollinis</name>
    <dbReference type="NCBI Taxonomy" id="61459"/>
    <lineage>
        <taxon>Eukaryota</taxon>
        <taxon>Fungi</taxon>
        <taxon>Dikarya</taxon>
        <taxon>Ascomycota</taxon>
        <taxon>Pezizomycotina</taxon>
        <taxon>Dothideomycetes</taxon>
        <taxon>Dothideomycetes incertae sedis</taxon>
        <taxon>Coniosporium</taxon>
    </lineage>
</organism>
<dbReference type="PANTHER" id="PTHR41677:SF1">
    <property type="entry name" value="FE2OG DIOXYGENASE DOMAIN-CONTAINING PROTEIN"/>
    <property type="match status" value="1"/>
</dbReference>
<accession>A0ABQ9NNB8</accession>
<evidence type="ECO:0000313" key="2">
    <source>
        <dbReference type="Proteomes" id="UP001172684"/>
    </source>
</evidence>
<name>A0ABQ9NNB8_9PEZI</name>
<protein>
    <submittedName>
        <fullName evidence="1">Uncharacterized protein</fullName>
    </submittedName>
</protein>
<evidence type="ECO:0000313" key="1">
    <source>
        <dbReference type="EMBL" id="KAJ9658478.1"/>
    </source>
</evidence>
<sequence>MAAAFAVAPSVNAPVEKHITRPTKKQPRALVENARKPERVKFDPKKHLRIVEPKNRIAMKDIGLEGAGISPIAVTEPLSLFTEEAIEQMRAEIFSEAVLENCQVASSFAANMIRNYAGNPEVAAIVSKVAGVDLVPAMDIDMGHINVSVSTREAPACQPGENVEGEKDEKPAFAWHRDSYPFVCVTMLSDCTGMVRGETALRTGTGDILKVRGPSQALKALGGRERISMVTSFRPKSAFMKDETVLTSLRGIADWDEMYYQYAEYRLQNLADRFSETRKQLLERQKTQPKFDVDQAREFLEEQKRYIDAMLTELIKDE</sequence>
<comment type="caution">
    <text evidence="1">The sequence shown here is derived from an EMBL/GenBank/DDBJ whole genome shotgun (WGS) entry which is preliminary data.</text>
</comment>
<dbReference type="EMBL" id="JAPDRL010000087">
    <property type="protein sequence ID" value="KAJ9658478.1"/>
    <property type="molecule type" value="Genomic_DNA"/>
</dbReference>